<name>A0A0A9DP87_ARUDO</name>
<reference evidence="2" key="2">
    <citation type="journal article" date="2015" name="Data Brief">
        <title>Shoot transcriptome of the giant reed, Arundo donax.</title>
        <authorList>
            <person name="Barrero R.A."/>
            <person name="Guerrero F.D."/>
            <person name="Moolhuijzen P."/>
            <person name="Goolsby J.A."/>
            <person name="Tidwell J."/>
            <person name="Bellgard S.E."/>
            <person name="Bellgard M.I."/>
        </authorList>
    </citation>
    <scope>NUCLEOTIDE SEQUENCE</scope>
    <source>
        <tissue evidence="2">Shoot tissue taken approximately 20 cm above the soil surface</tissue>
    </source>
</reference>
<feature type="compositionally biased region" description="Basic residues" evidence="1">
    <location>
        <begin position="133"/>
        <end position="148"/>
    </location>
</feature>
<evidence type="ECO:0000313" key="2">
    <source>
        <dbReference type="EMBL" id="JAD88503.1"/>
    </source>
</evidence>
<dbReference type="EMBL" id="GBRH01209392">
    <property type="protein sequence ID" value="JAD88503.1"/>
    <property type="molecule type" value="Transcribed_RNA"/>
</dbReference>
<sequence>MWQSDQDTGTISSVLLATAGTTVCHSLKHLNGIIDGLAFVIARKLSDKPNTARVTLERGVVESNAAVRELRERLDHLGFARRRAGRPRGDTLLGALHAAEEPGAREGHTAVGLPCGAIRRRHGAAAPGQTACAHRRRLQSRPLRRRHG</sequence>
<accession>A0A0A9DP87</accession>
<reference evidence="2" key="1">
    <citation type="submission" date="2014-09" db="EMBL/GenBank/DDBJ databases">
        <authorList>
            <person name="Magalhaes I.L.F."/>
            <person name="Oliveira U."/>
            <person name="Santos F.R."/>
            <person name="Vidigal T.H.D.A."/>
            <person name="Brescovit A.D."/>
            <person name="Santos A.J."/>
        </authorList>
    </citation>
    <scope>NUCLEOTIDE SEQUENCE</scope>
    <source>
        <tissue evidence="2">Shoot tissue taken approximately 20 cm above the soil surface</tissue>
    </source>
</reference>
<evidence type="ECO:0000256" key="1">
    <source>
        <dbReference type="SAM" id="MobiDB-lite"/>
    </source>
</evidence>
<protein>
    <submittedName>
        <fullName evidence="2">Similar to GLT1 (NADH-dependent glutamate synthase 1 gene)</fullName>
    </submittedName>
</protein>
<organism evidence="2">
    <name type="scientific">Arundo donax</name>
    <name type="common">Giant reed</name>
    <name type="synonym">Donax arundinaceus</name>
    <dbReference type="NCBI Taxonomy" id="35708"/>
    <lineage>
        <taxon>Eukaryota</taxon>
        <taxon>Viridiplantae</taxon>
        <taxon>Streptophyta</taxon>
        <taxon>Embryophyta</taxon>
        <taxon>Tracheophyta</taxon>
        <taxon>Spermatophyta</taxon>
        <taxon>Magnoliopsida</taxon>
        <taxon>Liliopsida</taxon>
        <taxon>Poales</taxon>
        <taxon>Poaceae</taxon>
        <taxon>PACMAD clade</taxon>
        <taxon>Arundinoideae</taxon>
        <taxon>Arundineae</taxon>
        <taxon>Arundo</taxon>
    </lineage>
</organism>
<feature type="region of interest" description="Disordered" evidence="1">
    <location>
        <begin position="126"/>
        <end position="148"/>
    </location>
</feature>
<proteinExistence type="predicted"/>
<dbReference type="AlphaFoldDB" id="A0A0A9DP87"/>